<keyword evidence="2" id="KW-1185">Reference proteome</keyword>
<evidence type="ECO:0000313" key="2">
    <source>
        <dbReference type="Proteomes" id="UP000027195"/>
    </source>
</evidence>
<protein>
    <submittedName>
        <fullName evidence="1">Uncharacterized protein</fullName>
    </submittedName>
</protein>
<dbReference type="InParanoid" id="A0A067N0X1"/>
<dbReference type="Proteomes" id="UP000027195">
    <property type="component" value="Unassembled WGS sequence"/>
</dbReference>
<organism evidence="1 2">
    <name type="scientific">Botryobasidium botryosum (strain FD-172 SS1)</name>
    <dbReference type="NCBI Taxonomy" id="930990"/>
    <lineage>
        <taxon>Eukaryota</taxon>
        <taxon>Fungi</taxon>
        <taxon>Dikarya</taxon>
        <taxon>Basidiomycota</taxon>
        <taxon>Agaricomycotina</taxon>
        <taxon>Agaricomycetes</taxon>
        <taxon>Cantharellales</taxon>
        <taxon>Botryobasidiaceae</taxon>
        <taxon>Botryobasidium</taxon>
    </lineage>
</organism>
<reference evidence="2" key="1">
    <citation type="journal article" date="2014" name="Proc. Natl. Acad. Sci. U.S.A.">
        <title>Extensive sampling of basidiomycete genomes demonstrates inadequacy of the white-rot/brown-rot paradigm for wood decay fungi.</title>
        <authorList>
            <person name="Riley R."/>
            <person name="Salamov A.A."/>
            <person name="Brown D.W."/>
            <person name="Nagy L.G."/>
            <person name="Floudas D."/>
            <person name="Held B.W."/>
            <person name="Levasseur A."/>
            <person name="Lombard V."/>
            <person name="Morin E."/>
            <person name="Otillar R."/>
            <person name="Lindquist E.A."/>
            <person name="Sun H."/>
            <person name="LaButti K.M."/>
            <person name="Schmutz J."/>
            <person name="Jabbour D."/>
            <person name="Luo H."/>
            <person name="Baker S.E."/>
            <person name="Pisabarro A.G."/>
            <person name="Walton J.D."/>
            <person name="Blanchette R.A."/>
            <person name="Henrissat B."/>
            <person name="Martin F."/>
            <person name="Cullen D."/>
            <person name="Hibbett D.S."/>
            <person name="Grigoriev I.V."/>
        </authorList>
    </citation>
    <scope>NUCLEOTIDE SEQUENCE [LARGE SCALE GENOMIC DNA]</scope>
    <source>
        <strain evidence="2">FD-172 SS1</strain>
    </source>
</reference>
<proteinExistence type="predicted"/>
<evidence type="ECO:0000313" key="1">
    <source>
        <dbReference type="EMBL" id="KDQ21653.1"/>
    </source>
</evidence>
<name>A0A067N0X1_BOTB1</name>
<accession>A0A067N0X1</accession>
<dbReference type="EMBL" id="KL198016">
    <property type="protein sequence ID" value="KDQ21653.1"/>
    <property type="molecule type" value="Genomic_DNA"/>
</dbReference>
<dbReference type="HOGENOM" id="CLU_1959214_0_0_1"/>
<dbReference type="AlphaFoldDB" id="A0A067N0X1"/>
<gene>
    <name evidence="1" type="ORF">BOTBODRAFT_209650</name>
</gene>
<sequence>MLSLSRNHACDTLRAEPPGCATWPSTVAYPVPTDPRNSHRSVVQHHALLHSYLLSVCTLCLSKRTCTRVVRTLDSAGAQMPKTQNLDKLVRDAAKKNLSCLSIRRGGNNCRLHCAWADHQSTAVLHTM</sequence>